<gene>
    <name evidence="2" type="ORF">KAR29_04300</name>
</gene>
<organism evidence="2 3">
    <name type="scientific">Aminithiophilus ramosus</name>
    <dbReference type="NCBI Taxonomy" id="3029084"/>
    <lineage>
        <taxon>Bacteria</taxon>
        <taxon>Thermotogati</taxon>
        <taxon>Synergistota</taxon>
        <taxon>Synergistia</taxon>
        <taxon>Synergistales</taxon>
        <taxon>Aminithiophilaceae</taxon>
        <taxon>Aminithiophilus</taxon>
    </lineage>
</organism>
<dbReference type="GO" id="GO:0005886">
    <property type="term" value="C:plasma membrane"/>
    <property type="evidence" value="ECO:0007669"/>
    <property type="project" value="TreeGrafter"/>
</dbReference>
<dbReference type="InterPro" id="IPR005642">
    <property type="entry name" value="LysO"/>
</dbReference>
<keyword evidence="1" id="KW-0472">Membrane</keyword>
<name>A0A9Q7API0_9BACT</name>
<dbReference type="GO" id="GO:0015661">
    <property type="term" value="F:L-lysine efflux transmembrane transporter activity"/>
    <property type="evidence" value="ECO:0007669"/>
    <property type="project" value="InterPro"/>
</dbReference>
<dbReference type="KEGG" id="aram:KAR29_04300"/>
<dbReference type="PANTHER" id="PTHR35804:SF1">
    <property type="entry name" value="LYSINE EXPORTER LYSO"/>
    <property type="match status" value="1"/>
</dbReference>
<evidence type="ECO:0000313" key="2">
    <source>
        <dbReference type="EMBL" id="QTX33127.1"/>
    </source>
</evidence>
<keyword evidence="3" id="KW-1185">Reference proteome</keyword>
<dbReference type="AlphaFoldDB" id="A0A9Q7API0"/>
<feature type="transmembrane region" description="Helical" evidence="1">
    <location>
        <begin position="32"/>
        <end position="50"/>
    </location>
</feature>
<proteinExistence type="predicted"/>
<dbReference type="Proteomes" id="UP000671879">
    <property type="component" value="Chromosome"/>
</dbReference>
<accession>A0A9Q7API0</accession>
<dbReference type="EMBL" id="CP072943">
    <property type="protein sequence ID" value="QTX33127.1"/>
    <property type="molecule type" value="Genomic_DNA"/>
</dbReference>
<dbReference type="Pfam" id="PF03956">
    <property type="entry name" value="Lys_export"/>
    <property type="match status" value="1"/>
</dbReference>
<dbReference type="PANTHER" id="PTHR35804">
    <property type="entry name" value="LYSINE EXPORTER LYSO"/>
    <property type="match status" value="1"/>
</dbReference>
<keyword evidence="1" id="KW-0812">Transmembrane</keyword>
<sequence length="205" mass="20976">MTVLFDPRPLFVLLAGTALGAMGWLPEGFSSLIDPLLKGALILLFLAIGLDMGKDPHLWESLRSLSPRTLLLPAAALGGSIGGGVLAGMATGLPLALSASASAGCGYYSITMILLKEAAGIEAATVGFVANLLREILIIVAMPLLVRLFGKNGAVGAAGATAMDTALPFIVRSAGKEVAVLSFLSGVVLTLVIPLAVPLVYRLLL</sequence>
<feature type="transmembrane region" description="Helical" evidence="1">
    <location>
        <begin position="178"/>
        <end position="201"/>
    </location>
</feature>
<protein>
    <submittedName>
        <fullName evidence="2">Lysine exporter LysO family protein</fullName>
    </submittedName>
</protein>
<evidence type="ECO:0000313" key="3">
    <source>
        <dbReference type="Proteomes" id="UP000671879"/>
    </source>
</evidence>
<keyword evidence="1" id="KW-1133">Transmembrane helix</keyword>
<evidence type="ECO:0000256" key="1">
    <source>
        <dbReference type="SAM" id="Phobius"/>
    </source>
</evidence>
<reference evidence="3" key="1">
    <citation type="submission" date="2021-04" db="EMBL/GenBank/DDBJ databases">
        <title>A novel Synergistetes isolate from a pyrite-forming mixed culture.</title>
        <authorList>
            <person name="Bunk B."/>
            <person name="Sproer C."/>
            <person name="Spring S."/>
            <person name="Pester M."/>
        </authorList>
    </citation>
    <scope>NUCLEOTIDE SEQUENCE [LARGE SCALE GENOMIC DNA]</scope>
    <source>
        <strain evidence="3">J.5.4.2-T.3.5.2</strain>
    </source>
</reference>
<dbReference type="RefSeq" id="WP_274374402.1">
    <property type="nucleotide sequence ID" value="NZ_CP072943.1"/>
</dbReference>
<feature type="transmembrane region" description="Helical" evidence="1">
    <location>
        <begin position="70"/>
        <end position="89"/>
    </location>
</feature>